<gene>
    <name evidence="1" type="ORF">ACJRO7_025314</name>
</gene>
<comment type="caution">
    <text evidence="1">The sequence shown here is derived from an EMBL/GenBank/DDBJ whole genome shotgun (WGS) entry which is preliminary data.</text>
</comment>
<protein>
    <submittedName>
        <fullName evidence="1">Uncharacterized protein</fullName>
    </submittedName>
</protein>
<dbReference type="Gene3D" id="3.30.780.10">
    <property type="entry name" value="SUI1-like domain"/>
    <property type="match status" value="1"/>
</dbReference>
<proteinExistence type="predicted"/>
<evidence type="ECO:0000313" key="1">
    <source>
        <dbReference type="EMBL" id="KAL3736335.1"/>
    </source>
</evidence>
<organism evidence="1 2">
    <name type="scientific">Eucalyptus globulus</name>
    <name type="common">Tasmanian blue gum</name>
    <dbReference type="NCBI Taxonomy" id="34317"/>
    <lineage>
        <taxon>Eukaryota</taxon>
        <taxon>Viridiplantae</taxon>
        <taxon>Streptophyta</taxon>
        <taxon>Embryophyta</taxon>
        <taxon>Tracheophyta</taxon>
        <taxon>Spermatophyta</taxon>
        <taxon>Magnoliopsida</taxon>
        <taxon>eudicotyledons</taxon>
        <taxon>Gunneridae</taxon>
        <taxon>Pentapetalae</taxon>
        <taxon>rosids</taxon>
        <taxon>malvids</taxon>
        <taxon>Myrtales</taxon>
        <taxon>Myrtaceae</taxon>
        <taxon>Myrtoideae</taxon>
        <taxon>Eucalypteae</taxon>
        <taxon>Eucalyptus</taxon>
    </lineage>
</organism>
<dbReference type="Proteomes" id="UP001634007">
    <property type="component" value="Unassembled WGS sequence"/>
</dbReference>
<sequence length="144" mass="16121">MAPQAEQLAVPSQKGVVHIRTQGTFGGDEVQMTSRGYFLRDRNQGFGCGNCFTVQVKGIKANSFVTTVEGLDQKLKHDVGPVWFSFGDEHLDSKKMLRCRGDIYKTEEAGVVIRLNTDRTKEVKDFLWKNALAAKDKIICTPRV</sequence>
<keyword evidence="2" id="KW-1185">Reference proteome</keyword>
<dbReference type="SUPFAM" id="SSF55159">
    <property type="entry name" value="eIF1-like"/>
    <property type="match status" value="1"/>
</dbReference>
<name>A0ABD3KKP0_EUCGL</name>
<evidence type="ECO:0000313" key="2">
    <source>
        <dbReference type="Proteomes" id="UP001634007"/>
    </source>
</evidence>
<dbReference type="AlphaFoldDB" id="A0ABD3KKP0"/>
<reference evidence="1 2" key="1">
    <citation type="submission" date="2024-11" db="EMBL/GenBank/DDBJ databases">
        <title>Chromosome-level genome assembly of Eucalyptus globulus Labill. provides insights into its genome evolution.</title>
        <authorList>
            <person name="Li X."/>
        </authorList>
    </citation>
    <scope>NUCLEOTIDE SEQUENCE [LARGE SCALE GENOMIC DNA]</scope>
    <source>
        <strain evidence="1">CL2024</strain>
        <tissue evidence="1">Fresh tender leaves</tissue>
    </source>
</reference>
<dbReference type="InterPro" id="IPR036877">
    <property type="entry name" value="SUI1_dom_sf"/>
</dbReference>
<dbReference type="EMBL" id="JBJKBG010000006">
    <property type="protein sequence ID" value="KAL3736335.1"/>
    <property type="molecule type" value="Genomic_DNA"/>
</dbReference>
<accession>A0ABD3KKP0</accession>